<gene>
    <name evidence="1" type="ORF">SDC9_210513</name>
</gene>
<sequence length="57" mass="6719">MDVFVFHRKGNLAFQHIGKDCLQARDDLIRVFLRNDALPPEHARVRDAARDVFHRHP</sequence>
<reference evidence="1" key="1">
    <citation type="submission" date="2019-08" db="EMBL/GenBank/DDBJ databases">
        <authorList>
            <person name="Kucharzyk K."/>
            <person name="Murdoch R.W."/>
            <person name="Higgins S."/>
            <person name="Loffler F."/>
        </authorList>
    </citation>
    <scope>NUCLEOTIDE SEQUENCE</scope>
</reference>
<protein>
    <submittedName>
        <fullName evidence="1">Uncharacterized protein</fullName>
    </submittedName>
</protein>
<comment type="caution">
    <text evidence="1">The sequence shown here is derived from an EMBL/GenBank/DDBJ whole genome shotgun (WGS) entry which is preliminary data.</text>
</comment>
<evidence type="ECO:0000313" key="1">
    <source>
        <dbReference type="EMBL" id="MPN62760.1"/>
    </source>
</evidence>
<dbReference type="AlphaFoldDB" id="A0A645JI26"/>
<accession>A0A645JI26</accession>
<proteinExistence type="predicted"/>
<dbReference type="EMBL" id="VSSQ01141255">
    <property type="protein sequence ID" value="MPN62760.1"/>
    <property type="molecule type" value="Genomic_DNA"/>
</dbReference>
<organism evidence="1">
    <name type="scientific">bioreactor metagenome</name>
    <dbReference type="NCBI Taxonomy" id="1076179"/>
    <lineage>
        <taxon>unclassified sequences</taxon>
        <taxon>metagenomes</taxon>
        <taxon>ecological metagenomes</taxon>
    </lineage>
</organism>
<name>A0A645JI26_9ZZZZ</name>